<evidence type="ECO:0000256" key="3">
    <source>
        <dbReference type="ARBA" id="ARBA00023163"/>
    </source>
</evidence>
<dbReference type="Pfam" id="PF12625">
    <property type="entry name" value="Arabinose_bd"/>
    <property type="match status" value="1"/>
</dbReference>
<feature type="domain" description="HTH araC/xylS-type" evidence="4">
    <location>
        <begin position="272"/>
        <end position="370"/>
    </location>
</feature>
<evidence type="ECO:0000313" key="6">
    <source>
        <dbReference type="Proteomes" id="UP000031523"/>
    </source>
</evidence>
<protein>
    <submittedName>
        <fullName evidence="5">Putative transcriptional regulator</fullName>
    </submittedName>
</protein>
<evidence type="ECO:0000256" key="1">
    <source>
        <dbReference type="ARBA" id="ARBA00023015"/>
    </source>
</evidence>
<evidence type="ECO:0000259" key="4">
    <source>
        <dbReference type="PROSITE" id="PS01124"/>
    </source>
</evidence>
<dbReference type="InterPro" id="IPR032687">
    <property type="entry name" value="AraC-type_N"/>
</dbReference>
<gene>
    <name evidence="5" type="ORF">SLNWT_2257</name>
</gene>
<name>A0A0B5EK06_STRA4</name>
<keyword evidence="1" id="KW-0805">Transcription regulation</keyword>
<dbReference type="EMBL" id="CP010519">
    <property type="protein sequence ID" value="AJE82633.1"/>
    <property type="molecule type" value="Genomic_DNA"/>
</dbReference>
<keyword evidence="2" id="KW-0238">DNA-binding</keyword>
<dbReference type="PANTHER" id="PTHR47894:SF4">
    <property type="entry name" value="HTH-TYPE TRANSCRIPTIONAL REGULATOR GADX"/>
    <property type="match status" value="1"/>
</dbReference>
<dbReference type="SMART" id="SM00342">
    <property type="entry name" value="HTH_ARAC"/>
    <property type="match status" value="1"/>
</dbReference>
<dbReference type="GO" id="GO:0003700">
    <property type="term" value="F:DNA-binding transcription factor activity"/>
    <property type="evidence" value="ECO:0007669"/>
    <property type="project" value="InterPro"/>
</dbReference>
<sequence>MALVEDPGVLDLGAPGDALAPGGEVHRSRVRGYHPPMGAMIRGASLRGFAALVEQLGGDPGEFLARFAIPAEALTSEEGLIPITGHDLMLDAVARDLGCPDFGLRLADDQDLSILGRLAVAIQASSTVAEALECASRFLFVHSPALSIAVEADPRGRREVVALTYRKDLRESPYSPQAMELGLGLFHRVAVALVGSLSGLRSVELPHQPLSPVARYTEFFGAQVRFGCPSAALRVERRVLDEEFRGADAAIRRLAVDYLAGHHTDPEGLTATHVRRALTASVGTTPPVLAHIARLLRMHPRTLQRRLAAESTGFEEILQDVRRDLALRYLTTTDLPLGQVAAMAGFADQSALSHAVRRWRGTSPGEVRRRTRGGA</sequence>
<dbReference type="InterPro" id="IPR018060">
    <property type="entry name" value="HTH_AraC"/>
</dbReference>
<keyword evidence="3" id="KW-0804">Transcription</keyword>
<dbReference type="PROSITE" id="PS01124">
    <property type="entry name" value="HTH_ARAC_FAMILY_2"/>
    <property type="match status" value="1"/>
</dbReference>
<dbReference type="SUPFAM" id="SSF46689">
    <property type="entry name" value="Homeodomain-like"/>
    <property type="match status" value="1"/>
</dbReference>
<organism evidence="5 6">
    <name type="scientific">Streptomyces albus (strain ATCC 21838 / DSM 41398 / FERM P-419 / JCM 4703 / NBRC 107858)</name>
    <dbReference type="NCBI Taxonomy" id="1081613"/>
    <lineage>
        <taxon>Bacteria</taxon>
        <taxon>Bacillati</taxon>
        <taxon>Actinomycetota</taxon>
        <taxon>Actinomycetes</taxon>
        <taxon>Kitasatosporales</taxon>
        <taxon>Streptomycetaceae</taxon>
        <taxon>Streptomyces</taxon>
    </lineage>
</organism>
<dbReference type="Gene3D" id="1.10.10.60">
    <property type="entry name" value="Homeodomain-like"/>
    <property type="match status" value="1"/>
</dbReference>
<evidence type="ECO:0000256" key="2">
    <source>
        <dbReference type="ARBA" id="ARBA00023125"/>
    </source>
</evidence>
<dbReference type="Pfam" id="PF12833">
    <property type="entry name" value="HTH_18"/>
    <property type="match status" value="1"/>
</dbReference>
<evidence type="ECO:0000313" key="5">
    <source>
        <dbReference type="EMBL" id="AJE82633.1"/>
    </source>
</evidence>
<dbReference type="KEGG" id="sals:SLNWT_2257"/>
<dbReference type="AlphaFoldDB" id="A0A0B5EK06"/>
<keyword evidence="6" id="KW-1185">Reference proteome</keyword>
<dbReference type="InterPro" id="IPR009057">
    <property type="entry name" value="Homeodomain-like_sf"/>
</dbReference>
<proteinExistence type="predicted"/>
<dbReference type="GO" id="GO:0005829">
    <property type="term" value="C:cytosol"/>
    <property type="evidence" value="ECO:0007669"/>
    <property type="project" value="TreeGrafter"/>
</dbReference>
<dbReference type="GO" id="GO:0000976">
    <property type="term" value="F:transcription cis-regulatory region binding"/>
    <property type="evidence" value="ECO:0007669"/>
    <property type="project" value="TreeGrafter"/>
</dbReference>
<dbReference type="Proteomes" id="UP000031523">
    <property type="component" value="Chromosome"/>
</dbReference>
<reference evidence="5 6" key="1">
    <citation type="submission" date="2015-01" db="EMBL/GenBank/DDBJ databases">
        <title>Enhanced salinomycin production by adjusting the supply of polyketide extender units in Streptomyce albus DSM 41398.</title>
        <authorList>
            <person name="Lu C."/>
        </authorList>
    </citation>
    <scope>NUCLEOTIDE SEQUENCE [LARGE SCALE GENOMIC DNA]</scope>
    <source>
        <strain evidence="6">ATCC 21838 / DSM 41398 / FERM P-419 / JCM 4703 / NBRC 107858</strain>
    </source>
</reference>
<dbReference type="PANTHER" id="PTHR47894">
    <property type="entry name" value="HTH-TYPE TRANSCRIPTIONAL REGULATOR GADX"/>
    <property type="match status" value="1"/>
</dbReference>
<accession>A0A0B5EK06</accession>